<protein>
    <submittedName>
        <fullName evidence="2">Uncharacterized protein</fullName>
    </submittedName>
</protein>
<keyword evidence="3" id="KW-1185">Reference proteome</keyword>
<dbReference type="EMBL" id="CP000555">
    <property type="protein sequence ID" value="ABM94796.1"/>
    <property type="molecule type" value="Genomic_DNA"/>
</dbReference>
<dbReference type="AlphaFoldDB" id="A2SGV7"/>
<accession>A2SGV7</accession>
<dbReference type="RefSeq" id="WP_011829433.1">
    <property type="nucleotide sequence ID" value="NC_008825.1"/>
</dbReference>
<organism evidence="2 3">
    <name type="scientific">Methylibium petroleiphilum (strain ATCC BAA-1232 / LMG 22953 / PM1)</name>
    <dbReference type="NCBI Taxonomy" id="420662"/>
    <lineage>
        <taxon>Bacteria</taxon>
        <taxon>Pseudomonadati</taxon>
        <taxon>Pseudomonadota</taxon>
        <taxon>Betaproteobacteria</taxon>
        <taxon>Burkholderiales</taxon>
        <taxon>Sphaerotilaceae</taxon>
        <taxon>Methylibium</taxon>
    </lineage>
</organism>
<dbReference type="HOGENOM" id="CLU_2356529_0_0_4"/>
<dbReference type="STRING" id="420662.Mpe_A1838"/>
<reference evidence="2 3" key="1">
    <citation type="journal article" date="2007" name="J. Bacteriol.">
        <title>Whole-genome analysis of the methyl tert-butyl ether-degrading beta-proteobacterium Methylibium petroleiphilum PM1.</title>
        <authorList>
            <person name="Kane S.R."/>
            <person name="Chakicherla A.Y."/>
            <person name="Chain P.S.G."/>
            <person name="Schmidt R."/>
            <person name="Shin M.W."/>
            <person name="Legler T.C."/>
            <person name="Scow K.M."/>
            <person name="Larimer F.W."/>
            <person name="Lucas S.M."/>
            <person name="Richardson P.M."/>
            <person name="Hristova K.R."/>
        </authorList>
    </citation>
    <scope>NUCLEOTIDE SEQUENCE [LARGE SCALE GENOMIC DNA]</scope>
    <source>
        <strain evidence="3">ATCC BAA-1232 / LMG 22953 / PM1</strain>
    </source>
</reference>
<evidence type="ECO:0000313" key="3">
    <source>
        <dbReference type="Proteomes" id="UP000000366"/>
    </source>
</evidence>
<evidence type="ECO:0000313" key="2">
    <source>
        <dbReference type="EMBL" id="ABM94796.1"/>
    </source>
</evidence>
<gene>
    <name evidence="2" type="ordered locus">Mpe_A1838</name>
</gene>
<dbReference type="KEGG" id="mpt:Mpe_A1838"/>
<proteinExistence type="predicted"/>
<dbReference type="Proteomes" id="UP000000366">
    <property type="component" value="Chromosome"/>
</dbReference>
<sequence>MAAETIGRCKCPLCSSDRARLSLAKSKLSVITCNACNFQGFARSDRSDDKLRALLIAEPAAPPADDPPAPPAPIATAPQPAPATRAPMGWGVLGHA</sequence>
<feature type="region of interest" description="Disordered" evidence="1">
    <location>
        <begin position="57"/>
        <end position="96"/>
    </location>
</feature>
<feature type="compositionally biased region" description="Pro residues" evidence="1">
    <location>
        <begin position="60"/>
        <end position="73"/>
    </location>
</feature>
<name>A2SGV7_METPP</name>
<evidence type="ECO:0000256" key="1">
    <source>
        <dbReference type="SAM" id="MobiDB-lite"/>
    </source>
</evidence>
<feature type="compositionally biased region" description="Low complexity" evidence="1">
    <location>
        <begin position="74"/>
        <end position="87"/>
    </location>
</feature>